<evidence type="ECO:0000259" key="14">
    <source>
        <dbReference type="PROSITE" id="PS51103"/>
    </source>
</evidence>
<dbReference type="GO" id="GO:0005886">
    <property type="term" value="C:plasma membrane"/>
    <property type="evidence" value="ECO:0007669"/>
    <property type="project" value="UniProtKB-SubCell"/>
</dbReference>
<organism evidence="15 16">
    <name type="scientific">Halobacteroides halobius (strain ATCC 35273 / DSM 5150 / MD-1)</name>
    <dbReference type="NCBI Taxonomy" id="748449"/>
    <lineage>
        <taxon>Bacteria</taxon>
        <taxon>Bacillati</taxon>
        <taxon>Bacillota</taxon>
        <taxon>Clostridia</taxon>
        <taxon>Halanaerobiales</taxon>
        <taxon>Halobacteroidaceae</taxon>
        <taxon>Halobacteroides</taxon>
    </lineage>
</organism>
<protein>
    <submittedName>
        <fullName evidence="15">PTS system, glucose-like IIB component</fullName>
    </submittedName>
</protein>
<evidence type="ECO:0000313" key="15">
    <source>
        <dbReference type="EMBL" id="AGB41398.1"/>
    </source>
</evidence>
<keyword evidence="3" id="KW-1003">Cell membrane</keyword>
<dbReference type="eggNOG" id="COG1263">
    <property type="taxonomic scope" value="Bacteria"/>
</dbReference>
<dbReference type="STRING" id="748449.Halha_1453"/>
<dbReference type="NCBIfam" id="TIGR00826">
    <property type="entry name" value="EIIB_glc"/>
    <property type="match status" value="1"/>
</dbReference>
<feature type="domain" description="PTS EIIC type-1" evidence="14">
    <location>
        <begin position="1"/>
        <end position="386"/>
    </location>
</feature>
<dbReference type="GO" id="GO:0016301">
    <property type="term" value="F:kinase activity"/>
    <property type="evidence" value="ECO:0007669"/>
    <property type="project" value="UniProtKB-KW"/>
</dbReference>
<evidence type="ECO:0000259" key="13">
    <source>
        <dbReference type="PROSITE" id="PS51098"/>
    </source>
</evidence>
<dbReference type="GO" id="GO:0090563">
    <property type="term" value="F:protein-phosphocysteine-sugar phosphotransferase activity"/>
    <property type="evidence" value="ECO:0007669"/>
    <property type="project" value="TreeGrafter"/>
</dbReference>
<proteinExistence type="predicted"/>
<evidence type="ECO:0000256" key="2">
    <source>
        <dbReference type="ARBA" id="ARBA00022448"/>
    </source>
</evidence>
<evidence type="ECO:0000256" key="1">
    <source>
        <dbReference type="ARBA" id="ARBA00004651"/>
    </source>
</evidence>
<evidence type="ECO:0000256" key="10">
    <source>
        <dbReference type="ARBA" id="ARBA00023136"/>
    </source>
</evidence>
<evidence type="ECO:0000256" key="9">
    <source>
        <dbReference type="ARBA" id="ARBA00022989"/>
    </source>
</evidence>
<feature type="transmembrane region" description="Helical" evidence="12">
    <location>
        <begin position="354"/>
        <end position="377"/>
    </location>
</feature>
<dbReference type="HOGENOM" id="CLU_012312_1_0_9"/>
<keyword evidence="4" id="KW-0762">Sugar transport</keyword>
<accession>L0KBD8</accession>
<keyword evidence="6" id="KW-0598">Phosphotransferase system</keyword>
<dbReference type="PROSITE" id="PS51098">
    <property type="entry name" value="PTS_EIIB_TYPE_1"/>
    <property type="match status" value="1"/>
</dbReference>
<feature type="transmembrane region" description="Helical" evidence="12">
    <location>
        <begin position="251"/>
        <end position="269"/>
    </location>
</feature>
<keyword evidence="8" id="KW-0418">Kinase</keyword>
<dbReference type="InterPro" id="IPR003352">
    <property type="entry name" value="PTS_EIIC"/>
</dbReference>
<gene>
    <name evidence="15" type="ordered locus">Halha_1453</name>
</gene>
<dbReference type="KEGG" id="hhl:Halha_1453"/>
<dbReference type="PROSITE" id="PS01035">
    <property type="entry name" value="PTS_EIIB_TYPE_1_CYS"/>
    <property type="match status" value="1"/>
</dbReference>
<evidence type="ECO:0000256" key="7">
    <source>
        <dbReference type="ARBA" id="ARBA00022692"/>
    </source>
</evidence>
<keyword evidence="5" id="KW-0808">Transferase</keyword>
<dbReference type="PATRIC" id="fig|748449.3.peg.1407"/>
<dbReference type="PANTHER" id="PTHR30009:SF20">
    <property type="entry name" value="PTS SYSTEM GLUCOSE-SPECIFIC EIICB COMPONENT-RELATED"/>
    <property type="match status" value="1"/>
</dbReference>
<feature type="active site" description="Phosphocysteine intermediate; for EIIB activity" evidence="11">
    <location>
        <position position="435"/>
    </location>
</feature>
<dbReference type="Gene3D" id="3.30.1360.60">
    <property type="entry name" value="Glucose permease domain IIB"/>
    <property type="match status" value="1"/>
</dbReference>
<sequence>MKIFKKLQKVGKALMIPVSVLPAAGILVAIGRLLAGQSGIISKIGELLFESGMAVFENLPLIFALGVAIGFTSEAIAALAAGVGYLVYTNSLDTMAKFIGIIERHSNHITEINTGVFGGIIIGVIAAKLYTNFHETELPPYLGFFAGKRLVPIITAIASLLAAVILSFIWPPVQIFINQFARFVMKSPLGPAFYAAGKRALIPVGLHHVYYPPFLYEFGRFTTEAGEVLRGDTARYFAGDPTAGYFMASEFPLMLFGLPAACLAMYLRAKPSNKKAVAGAMTTAALTSVLTGITEPIEFSFIFIAPLLYIFHIFGAFLSGLLTKFFEIRLGYTFSASIIDYVLGISNAENQLEFWLIVGPIIGVLYFVVFYITIPLFDFKTPGRAEKEEDIEVITEERVLETEVDNKKDIKVDDRTQAFITALGGIENIEDVDACVTRLRLSLVDDSKVDDEWLEELGAVGVVKMGGGVQVMIGPECVELKDKISKLL</sequence>
<feature type="transmembrane region" description="Helical" evidence="12">
    <location>
        <begin position="299"/>
        <end position="318"/>
    </location>
</feature>
<dbReference type="GO" id="GO:0009401">
    <property type="term" value="P:phosphoenolpyruvate-dependent sugar phosphotransferase system"/>
    <property type="evidence" value="ECO:0007669"/>
    <property type="project" value="UniProtKB-KW"/>
</dbReference>
<evidence type="ECO:0000256" key="3">
    <source>
        <dbReference type="ARBA" id="ARBA00022475"/>
    </source>
</evidence>
<evidence type="ECO:0000256" key="11">
    <source>
        <dbReference type="PROSITE-ProRule" id="PRU00421"/>
    </source>
</evidence>
<dbReference type="RefSeq" id="WP_015327120.1">
    <property type="nucleotide sequence ID" value="NC_019978.1"/>
</dbReference>
<keyword evidence="7 12" id="KW-0812">Transmembrane</keyword>
<feature type="transmembrane region" description="Helical" evidence="12">
    <location>
        <begin position="150"/>
        <end position="170"/>
    </location>
</feature>
<dbReference type="eggNOG" id="COG1264">
    <property type="taxonomic scope" value="Bacteria"/>
</dbReference>
<dbReference type="GO" id="GO:0008982">
    <property type="term" value="F:protein-N(PI)-phosphohistidine-sugar phosphotransferase activity"/>
    <property type="evidence" value="ECO:0007669"/>
    <property type="project" value="InterPro"/>
</dbReference>
<dbReference type="SUPFAM" id="SSF55604">
    <property type="entry name" value="Glucose permease domain IIB"/>
    <property type="match status" value="1"/>
</dbReference>
<keyword evidence="10 12" id="KW-0472">Membrane</keyword>
<evidence type="ECO:0000256" key="8">
    <source>
        <dbReference type="ARBA" id="ARBA00022777"/>
    </source>
</evidence>
<comment type="subcellular location">
    <subcellularLocation>
        <location evidence="1">Cell membrane</location>
        <topology evidence="1">Multi-pass membrane protein</topology>
    </subcellularLocation>
</comment>
<dbReference type="Pfam" id="PF02378">
    <property type="entry name" value="PTS_EIIC"/>
    <property type="match status" value="1"/>
</dbReference>
<keyword evidence="16" id="KW-1185">Reference proteome</keyword>
<reference evidence="16" key="1">
    <citation type="submission" date="2012-02" db="EMBL/GenBank/DDBJ databases">
        <title>The complete genome of Halobacteroides halobius DSM 5150.</title>
        <authorList>
            <person name="Lucas S."/>
            <person name="Copeland A."/>
            <person name="Lapidus A."/>
            <person name="Glavina del Rio T."/>
            <person name="Dalin E."/>
            <person name="Tice H."/>
            <person name="Bruce D."/>
            <person name="Goodwin L."/>
            <person name="Pitluck S."/>
            <person name="Peters L."/>
            <person name="Mikhailova N."/>
            <person name="Gu W."/>
            <person name="Kyrpides N."/>
            <person name="Mavromatis K."/>
            <person name="Ivanova N."/>
            <person name="Brettin T."/>
            <person name="Detter J.C."/>
            <person name="Han C."/>
            <person name="Larimer F."/>
            <person name="Land M."/>
            <person name="Hauser L."/>
            <person name="Markowitz V."/>
            <person name="Cheng J.-F."/>
            <person name="Hugenholtz P."/>
            <person name="Woyke T."/>
            <person name="Wu D."/>
            <person name="Tindall B."/>
            <person name="Pomrenke H."/>
            <person name="Brambilla E."/>
            <person name="Klenk H.-P."/>
            <person name="Eisen J.A."/>
        </authorList>
    </citation>
    <scope>NUCLEOTIDE SEQUENCE [LARGE SCALE GENOMIC DNA]</scope>
    <source>
        <strain evidence="16">ATCC 35273 / DSM 5150 / MD-1</strain>
    </source>
</reference>
<evidence type="ECO:0000256" key="12">
    <source>
        <dbReference type="SAM" id="Phobius"/>
    </source>
</evidence>
<evidence type="ECO:0000256" key="6">
    <source>
        <dbReference type="ARBA" id="ARBA00022683"/>
    </source>
</evidence>
<dbReference type="Pfam" id="PF00367">
    <property type="entry name" value="PTS_EIIB"/>
    <property type="match status" value="1"/>
</dbReference>
<feature type="transmembrane region" description="Helical" evidence="12">
    <location>
        <begin position="330"/>
        <end position="348"/>
    </location>
</feature>
<dbReference type="InterPro" id="IPR036878">
    <property type="entry name" value="Glu_permease_IIB"/>
</dbReference>
<feature type="domain" description="PTS EIIB type-1" evidence="13">
    <location>
        <begin position="413"/>
        <end position="488"/>
    </location>
</feature>
<dbReference type="OrthoDB" id="9764327at2"/>
<keyword evidence="2" id="KW-0813">Transport</keyword>
<feature type="transmembrane region" description="Helical" evidence="12">
    <location>
        <begin position="109"/>
        <end position="130"/>
    </location>
</feature>
<evidence type="ECO:0000256" key="5">
    <source>
        <dbReference type="ARBA" id="ARBA00022679"/>
    </source>
</evidence>
<dbReference type="InterPro" id="IPR013013">
    <property type="entry name" value="PTS_EIIC_1"/>
</dbReference>
<evidence type="ECO:0000313" key="16">
    <source>
        <dbReference type="Proteomes" id="UP000010880"/>
    </source>
</evidence>
<dbReference type="Proteomes" id="UP000010880">
    <property type="component" value="Chromosome"/>
</dbReference>
<dbReference type="AlphaFoldDB" id="L0KBD8"/>
<keyword evidence="9 12" id="KW-1133">Transmembrane helix</keyword>
<dbReference type="InterPro" id="IPR018113">
    <property type="entry name" value="PTrfase_EIIB_Cys"/>
</dbReference>
<dbReference type="PANTHER" id="PTHR30009">
    <property type="entry name" value="CYTOCHROME C-TYPE SYNTHESIS PROTEIN AND PTS TRANSMEMBRANE COMPONENT"/>
    <property type="match status" value="1"/>
</dbReference>
<dbReference type="InterPro" id="IPR050429">
    <property type="entry name" value="PTS_Glucose_EIICBA"/>
</dbReference>
<dbReference type="InterPro" id="IPR001996">
    <property type="entry name" value="PTS_IIB_1"/>
</dbReference>
<feature type="transmembrane region" description="Helical" evidence="12">
    <location>
        <begin position="59"/>
        <end position="88"/>
    </location>
</feature>
<name>L0KBD8_HALHC</name>
<dbReference type="PROSITE" id="PS51103">
    <property type="entry name" value="PTS_EIIC_TYPE_1"/>
    <property type="match status" value="1"/>
</dbReference>
<dbReference type="EMBL" id="CP003359">
    <property type="protein sequence ID" value="AGB41398.1"/>
    <property type="molecule type" value="Genomic_DNA"/>
</dbReference>
<evidence type="ECO:0000256" key="4">
    <source>
        <dbReference type="ARBA" id="ARBA00022597"/>
    </source>
</evidence>